<dbReference type="Proteomes" id="UP000807353">
    <property type="component" value="Unassembled WGS sequence"/>
</dbReference>
<name>A0A9P5XSD6_9AGAR</name>
<dbReference type="EMBL" id="MU150480">
    <property type="protein sequence ID" value="KAF9455985.1"/>
    <property type="molecule type" value="Genomic_DNA"/>
</dbReference>
<organism evidence="1 2">
    <name type="scientific">Collybia nuda</name>
    <dbReference type="NCBI Taxonomy" id="64659"/>
    <lineage>
        <taxon>Eukaryota</taxon>
        <taxon>Fungi</taxon>
        <taxon>Dikarya</taxon>
        <taxon>Basidiomycota</taxon>
        <taxon>Agaricomycotina</taxon>
        <taxon>Agaricomycetes</taxon>
        <taxon>Agaricomycetidae</taxon>
        <taxon>Agaricales</taxon>
        <taxon>Tricholomatineae</taxon>
        <taxon>Clitocybaceae</taxon>
        <taxon>Collybia</taxon>
    </lineage>
</organism>
<reference evidence="1" key="1">
    <citation type="submission" date="2020-11" db="EMBL/GenBank/DDBJ databases">
        <authorList>
            <consortium name="DOE Joint Genome Institute"/>
            <person name="Ahrendt S."/>
            <person name="Riley R."/>
            <person name="Andreopoulos W."/>
            <person name="Labutti K."/>
            <person name="Pangilinan J."/>
            <person name="Ruiz-Duenas F.J."/>
            <person name="Barrasa J.M."/>
            <person name="Sanchez-Garcia M."/>
            <person name="Camarero S."/>
            <person name="Miyauchi S."/>
            <person name="Serrano A."/>
            <person name="Linde D."/>
            <person name="Babiker R."/>
            <person name="Drula E."/>
            <person name="Ayuso-Fernandez I."/>
            <person name="Pacheco R."/>
            <person name="Padilla G."/>
            <person name="Ferreira P."/>
            <person name="Barriuso J."/>
            <person name="Kellner H."/>
            <person name="Castanera R."/>
            <person name="Alfaro M."/>
            <person name="Ramirez L."/>
            <person name="Pisabarro A.G."/>
            <person name="Kuo A."/>
            <person name="Tritt A."/>
            <person name="Lipzen A."/>
            <person name="He G."/>
            <person name="Yan M."/>
            <person name="Ng V."/>
            <person name="Cullen D."/>
            <person name="Martin F."/>
            <person name="Rosso M.-N."/>
            <person name="Henrissat B."/>
            <person name="Hibbett D."/>
            <person name="Martinez A.T."/>
            <person name="Grigoriev I.V."/>
        </authorList>
    </citation>
    <scope>NUCLEOTIDE SEQUENCE</scope>
    <source>
        <strain evidence="1">CBS 247.69</strain>
    </source>
</reference>
<sequence length="471" mass="53456">MLHPPLSLLPDDLIAYIVEHVAKLPFQGGCLHNLSITDRAFTQFCQSYIFRTLSLSHDWRKGRTFKKLEKLAKILNTKPQFANQVRVVDLSISRSDNAWLFDDPSLLTILQMLAKSLVPPHEIRFGANTYTLLTIEDPILMVGRLTRSFFSQTLTTLHLTRCTNVPLPLFLICPGLKEVVLDRVGVTEITYETYPDKQCFGRKAPSLEIFDFRDSESLVNQMITPPSRFHTPVILWSKLRILTLSPHEEEEMDCLQLILDEACESLEELHLTNLHDTMGRSEQLPLACFVNLNNLTNLRVFALYAIIECNAEWSWVLDDINAVLRTIPTSNQIMDLLFDFTISSDYSFDECLGQDWAGLIKEAIRVSAGEPLELELNIKVTGGIGYNNPRRAELFASIMEKTKLVAKYSNICTHFWNPTYWAHGLDPSLRGQMSGSSILVYYPPTLPTPPAPSTCSRYSSPSIVQGHFHFS</sequence>
<proteinExistence type="predicted"/>
<comment type="caution">
    <text evidence="1">The sequence shown here is derived from an EMBL/GenBank/DDBJ whole genome shotgun (WGS) entry which is preliminary data.</text>
</comment>
<evidence type="ECO:0000313" key="2">
    <source>
        <dbReference type="Proteomes" id="UP000807353"/>
    </source>
</evidence>
<gene>
    <name evidence="1" type="ORF">BDZ94DRAFT_1276805</name>
</gene>
<keyword evidence="2" id="KW-1185">Reference proteome</keyword>
<evidence type="ECO:0000313" key="1">
    <source>
        <dbReference type="EMBL" id="KAF9455985.1"/>
    </source>
</evidence>
<dbReference type="AlphaFoldDB" id="A0A9P5XSD6"/>
<accession>A0A9P5XSD6</accession>
<dbReference type="OrthoDB" id="2958239at2759"/>
<protein>
    <submittedName>
        <fullName evidence="1">Uncharacterized protein</fullName>
    </submittedName>
</protein>